<dbReference type="GO" id="GO:0004521">
    <property type="term" value="F:RNA endonuclease activity"/>
    <property type="evidence" value="ECO:0007669"/>
    <property type="project" value="InterPro"/>
</dbReference>
<dbReference type="InterPro" id="IPR013551">
    <property type="entry name" value="YicC-like_C"/>
</dbReference>
<feature type="coiled-coil region" evidence="6">
    <location>
        <begin position="153"/>
        <end position="187"/>
    </location>
</feature>
<keyword evidence="6" id="KW-0175">Coiled coil</keyword>
<evidence type="ECO:0000256" key="3">
    <source>
        <dbReference type="ARBA" id="ARBA00022759"/>
    </source>
</evidence>
<evidence type="ECO:0000256" key="6">
    <source>
        <dbReference type="SAM" id="Coils"/>
    </source>
</evidence>
<dbReference type="PANTHER" id="PTHR30636">
    <property type="entry name" value="UPF0701 PROTEIN YICC"/>
    <property type="match status" value="1"/>
</dbReference>
<organism evidence="9 10">
    <name type="scientific">Riesia pediculicola (strain USDA)</name>
    <dbReference type="NCBI Taxonomy" id="515618"/>
    <lineage>
        <taxon>Bacteria</taxon>
        <taxon>Pseudomonadati</taxon>
        <taxon>Pseudomonadota</taxon>
        <taxon>Gammaproteobacteria</taxon>
        <taxon>Enterobacterales</taxon>
        <taxon>Enterobacteriaceae</taxon>
        <taxon>Candidatus Riesia</taxon>
    </lineage>
</organism>
<comment type="cofactor">
    <cofactor evidence="1">
        <name>a divalent metal cation</name>
        <dbReference type="ChEBI" id="CHEBI:60240"/>
    </cofactor>
</comment>
<dbReference type="EMBL" id="CP001085">
    <property type="protein sequence ID" value="ADD79617.1"/>
    <property type="molecule type" value="Genomic_DNA"/>
</dbReference>
<evidence type="ECO:0000259" key="7">
    <source>
        <dbReference type="Pfam" id="PF03755"/>
    </source>
</evidence>
<dbReference type="InterPro" id="IPR005229">
    <property type="entry name" value="YicC/YloC-like"/>
</dbReference>
<dbReference type="OrthoDB" id="9771229at2"/>
<accession>D4G7K6</accession>
<evidence type="ECO:0000313" key="9">
    <source>
        <dbReference type="EMBL" id="ADD79617.1"/>
    </source>
</evidence>
<evidence type="ECO:0000256" key="1">
    <source>
        <dbReference type="ARBA" id="ARBA00001968"/>
    </source>
</evidence>
<keyword evidence="10" id="KW-1185">Reference proteome</keyword>
<dbReference type="GO" id="GO:0016787">
    <property type="term" value="F:hydrolase activity"/>
    <property type="evidence" value="ECO:0007669"/>
    <property type="project" value="UniProtKB-KW"/>
</dbReference>
<keyword evidence="3" id="KW-0255">Endonuclease</keyword>
<dbReference type="eggNOG" id="COG1561">
    <property type="taxonomic scope" value="Bacteria"/>
</dbReference>
<dbReference type="RefSeq" id="WP_013087604.1">
    <property type="nucleotide sequence ID" value="NC_014109.1"/>
</dbReference>
<keyword evidence="2" id="KW-0540">Nuclease</keyword>
<evidence type="ECO:0000256" key="2">
    <source>
        <dbReference type="ARBA" id="ARBA00022722"/>
    </source>
</evidence>
<comment type="similarity">
    <text evidence="5">Belongs to the YicC/YloC family.</text>
</comment>
<reference evidence="9" key="1">
    <citation type="submission" date="2008-05" db="EMBL/GenBank/DDBJ databases">
        <title>Genome sequence of Riesia pediculicola USDA.</title>
        <authorList>
            <person name="Kirkness E.F."/>
        </authorList>
    </citation>
    <scope>NUCLEOTIDE SEQUENCE [LARGE SCALE GENOMIC DNA]</scope>
    <source>
        <strain evidence="9">USDA</strain>
    </source>
</reference>
<keyword evidence="4" id="KW-0378">Hydrolase</keyword>
<evidence type="ECO:0000313" key="10">
    <source>
        <dbReference type="Proteomes" id="UP000001700"/>
    </source>
</evidence>
<dbReference type="STRING" id="515618.RIEPE_0033"/>
<dbReference type="NCBIfam" id="TIGR00255">
    <property type="entry name" value="YicC/YloC family endoribonuclease"/>
    <property type="match status" value="1"/>
</dbReference>
<feature type="domain" description="Endoribonuclease YicC-like C-terminal" evidence="8">
    <location>
        <begin position="181"/>
        <end position="294"/>
    </location>
</feature>
<proteinExistence type="inferred from homology"/>
<dbReference type="AlphaFoldDB" id="D4G7K6"/>
<dbReference type="PANTHER" id="PTHR30636:SF3">
    <property type="entry name" value="UPF0701 PROTEIN YICC"/>
    <property type="match status" value="1"/>
</dbReference>
<evidence type="ECO:0008006" key="11">
    <source>
        <dbReference type="Google" id="ProtNLM"/>
    </source>
</evidence>
<dbReference type="Pfam" id="PF08340">
    <property type="entry name" value="YicC-like_C"/>
    <property type="match status" value="1"/>
</dbReference>
<evidence type="ECO:0000256" key="5">
    <source>
        <dbReference type="ARBA" id="ARBA00035648"/>
    </source>
</evidence>
<gene>
    <name evidence="9" type="ordered locus">RIEPE_0033</name>
</gene>
<evidence type="ECO:0000256" key="4">
    <source>
        <dbReference type="ARBA" id="ARBA00022801"/>
    </source>
</evidence>
<sequence length="294" mass="35267">MLGMTAYAKKNAKNQFGNFTLEIFSLNHKNLEISIKLPEEIQNMEFFIEKFIRRKIDRGKLRFILKFEPSKYFDQIDDRLFIDKRLVFRISKFLNWIENKIKIDSSCSMDLLKWPGVIRKRQDNDYLNGMMIFNAFLSFNLSELIDDLILYKRKEGNKVKKVIQNKLENLEEKIRKIRSLIPESEIMSEKRLRERLDYFNRKIEIDFLKKDILTILRQSDISEEIDRINFHIQLSKDLIQKDYPIGKRINFIFQEINRESNTISSKSNHIDIINLAIEIKVLVEQAKEHVQNIE</sequence>
<dbReference type="InterPro" id="IPR013527">
    <property type="entry name" value="YicC-like_N"/>
</dbReference>
<evidence type="ECO:0000259" key="8">
    <source>
        <dbReference type="Pfam" id="PF08340"/>
    </source>
</evidence>
<dbReference type="HOGENOM" id="CLU_076609_0_0_6"/>
<dbReference type="KEGG" id="rip:RIEPE_0033"/>
<name>D4G7K6_RIEPU</name>
<dbReference type="Pfam" id="PF03755">
    <property type="entry name" value="YicC-like_N"/>
    <property type="match status" value="1"/>
</dbReference>
<feature type="domain" description="Endoribonuclease YicC-like N-terminal" evidence="7">
    <location>
        <begin position="3"/>
        <end position="160"/>
    </location>
</feature>
<protein>
    <recommendedName>
        <fullName evidence="11">YicC family protein</fullName>
    </recommendedName>
</protein>
<dbReference type="Proteomes" id="UP000001700">
    <property type="component" value="Chromosome"/>
</dbReference>